<reference evidence="1" key="1">
    <citation type="submission" date="2020-07" db="EMBL/GenBank/DDBJ databases">
        <title>Ethylene signaling mediates host invasion by parasitic plants.</title>
        <authorList>
            <person name="Yoshida S."/>
        </authorList>
    </citation>
    <scope>NUCLEOTIDE SEQUENCE</scope>
    <source>
        <strain evidence="1">Okayama</strain>
    </source>
</reference>
<dbReference type="Proteomes" id="UP000653305">
    <property type="component" value="Unassembled WGS sequence"/>
</dbReference>
<proteinExistence type="predicted"/>
<evidence type="ECO:0008006" key="3">
    <source>
        <dbReference type="Google" id="ProtNLM"/>
    </source>
</evidence>
<keyword evidence="2" id="KW-1185">Reference proteome</keyword>
<accession>A0A830CFC2</accession>
<dbReference type="AlphaFoldDB" id="A0A830CFC2"/>
<gene>
    <name evidence="1" type="ORF">PHJA_001533800</name>
</gene>
<dbReference type="OrthoDB" id="1918594at2759"/>
<comment type="caution">
    <text evidence="1">The sequence shown here is derived from an EMBL/GenBank/DDBJ whole genome shotgun (WGS) entry which is preliminary data.</text>
</comment>
<protein>
    <recommendedName>
        <fullName evidence="3">F-box associated domain-containing protein</fullName>
    </recommendedName>
</protein>
<organism evidence="1 2">
    <name type="scientific">Phtheirospermum japonicum</name>
    <dbReference type="NCBI Taxonomy" id="374723"/>
    <lineage>
        <taxon>Eukaryota</taxon>
        <taxon>Viridiplantae</taxon>
        <taxon>Streptophyta</taxon>
        <taxon>Embryophyta</taxon>
        <taxon>Tracheophyta</taxon>
        <taxon>Spermatophyta</taxon>
        <taxon>Magnoliopsida</taxon>
        <taxon>eudicotyledons</taxon>
        <taxon>Gunneridae</taxon>
        <taxon>Pentapetalae</taxon>
        <taxon>asterids</taxon>
        <taxon>lamiids</taxon>
        <taxon>Lamiales</taxon>
        <taxon>Orobanchaceae</taxon>
        <taxon>Orobanchaceae incertae sedis</taxon>
        <taxon>Phtheirospermum</taxon>
    </lineage>
</organism>
<evidence type="ECO:0000313" key="2">
    <source>
        <dbReference type="Proteomes" id="UP000653305"/>
    </source>
</evidence>
<sequence length="216" mass="25419">MEYKVVRTFFINSHNHVIQDECVAIFTVGVDKDWMRRVNTRHISLTANYLFVSRPLLTTKGFVHWTMNDSRFAYVLTLNVETEIITQFPVPRHDGETELMYYYLPMGSYLSLLIARSKFSWEFWEMKPDTGEWTKLPNIDLEAQFASYLNCILKPGGWLKSREVLVFNVRRENYNLPSQLCIACNVRTRKFHEFELDGGLQSFLAHRNSLVWMDGS</sequence>
<evidence type="ECO:0000313" key="1">
    <source>
        <dbReference type="EMBL" id="GFP93895.1"/>
    </source>
</evidence>
<name>A0A830CFC2_9LAMI</name>
<dbReference type="EMBL" id="BMAC01000329">
    <property type="protein sequence ID" value="GFP93895.1"/>
    <property type="molecule type" value="Genomic_DNA"/>
</dbReference>